<proteinExistence type="predicted"/>
<sequence>MTSEPTGKDELVLVHGWVGRYGIKTSEAGERESFKEILKRQHGTAGKAGGRIYGQPAYPWACRRSSQKRK</sequence>
<dbReference type="Proteomes" id="UP000284706">
    <property type="component" value="Unassembled WGS sequence"/>
</dbReference>
<accession>A0A409W875</accession>
<organism evidence="1 2">
    <name type="scientific">Gymnopilus dilepis</name>
    <dbReference type="NCBI Taxonomy" id="231916"/>
    <lineage>
        <taxon>Eukaryota</taxon>
        <taxon>Fungi</taxon>
        <taxon>Dikarya</taxon>
        <taxon>Basidiomycota</taxon>
        <taxon>Agaricomycotina</taxon>
        <taxon>Agaricomycetes</taxon>
        <taxon>Agaricomycetidae</taxon>
        <taxon>Agaricales</taxon>
        <taxon>Agaricineae</taxon>
        <taxon>Hymenogastraceae</taxon>
        <taxon>Gymnopilus</taxon>
    </lineage>
</organism>
<keyword evidence="2" id="KW-1185">Reference proteome</keyword>
<evidence type="ECO:0000313" key="1">
    <source>
        <dbReference type="EMBL" id="PPQ74731.1"/>
    </source>
</evidence>
<gene>
    <name evidence="1" type="ORF">CVT26_005114</name>
</gene>
<dbReference type="AlphaFoldDB" id="A0A409W875"/>
<evidence type="ECO:0000313" key="2">
    <source>
        <dbReference type="Proteomes" id="UP000284706"/>
    </source>
</evidence>
<dbReference type="EMBL" id="NHYE01005318">
    <property type="protein sequence ID" value="PPQ74731.1"/>
    <property type="molecule type" value="Genomic_DNA"/>
</dbReference>
<dbReference type="InParanoid" id="A0A409W875"/>
<comment type="caution">
    <text evidence="1">The sequence shown here is derived from an EMBL/GenBank/DDBJ whole genome shotgun (WGS) entry which is preliminary data.</text>
</comment>
<name>A0A409W875_9AGAR</name>
<protein>
    <submittedName>
        <fullName evidence="1">Uncharacterized protein</fullName>
    </submittedName>
</protein>
<reference evidence="1 2" key="1">
    <citation type="journal article" date="2018" name="Evol. Lett.">
        <title>Horizontal gene cluster transfer increased hallucinogenic mushroom diversity.</title>
        <authorList>
            <person name="Reynolds H.T."/>
            <person name="Vijayakumar V."/>
            <person name="Gluck-Thaler E."/>
            <person name="Korotkin H.B."/>
            <person name="Matheny P.B."/>
            <person name="Slot J.C."/>
        </authorList>
    </citation>
    <scope>NUCLEOTIDE SEQUENCE [LARGE SCALE GENOMIC DNA]</scope>
    <source>
        <strain evidence="1 2">SRW20</strain>
    </source>
</reference>